<dbReference type="Pfam" id="PF08291">
    <property type="entry name" value="Peptidase_M15_3"/>
    <property type="match status" value="1"/>
</dbReference>
<dbReference type="OrthoDB" id="5418604at2"/>
<dbReference type="Proteomes" id="UP000307602">
    <property type="component" value="Unassembled WGS sequence"/>
</dbReference>
<evidence type="ECO:0000313" key="3">
    <source>
        <dbReference type="EMBL" id="TGV03646.1"/>
    </source>
</evidence>
<dbReference type="RefSeq" id="WP_135876340.1">
    <property type="nucleotide sequence ID" value="NZ_SRSO01000006.1"/>
</dbReference>
<gene>
    <name evidence="3" type="ORF">EM932_06370</name>
</gene>
<proteinExistence type="predicted"/>
<feature type="transmembrane region" description="Helical" evidence="1">
    <location>
        <begin position="9"/>
        <end position="29"/>
    </location>
</feature>
<feature type="domain" description="Peptidase M15A C-terminal" evidence="2">
    <location>
        <begin position="59"/>
        <end position="145"/>
    </location>
</feature>
<dbReference type="AlphaFoldDB" id="A0A4S1DZF8"/>
<dbReference type="InterPro" id="IPR009045">
    <property type="entry name" value="Zn_M74/Hedgehog-like"/>
</dbReference>
<keyword evidence="1" id="KW-1133">Transmembrane helix</keyword>
<evidence type="ECO:0000259" key="2">
    <source>
        <dbReference type="Pfam" id="PF08291"/>
    </source>
</evidence>
<dbReference type="Gene3D" id="3.30.1380.10">
    <property type="match status" value="1"/>
</dbReference>
<evidence type="ECO:0000313" key="4">
    <source>
        <dbReference type="Proteomes" id="UP000307602"/>
    </source>
</evidence>
<sequence length="170" mass="18604">MGFKENKHIYLGFGTAIFIFIGIAFVHHLSKKGKVKKTAPIDLSVFDSPDTPGSGNCIDKQLLLMLQQLAIKTGYPIFDWINSGVRSNYWNTKVGGVSNSSHKIPSCKAVDIKAPTKSIRNTLVLAAKEIGFKRIGVGKTFVHLDIDALKSQNVAWGYPSGSKPEINPFV</sequence>
<protein>
    <submittedName>
        <fullName evidence="3">Peptidase M15</fullName>
    </submittedName>
</protein>
<keyword evidence="4" id="KW-1185">Reference proteome</keyword>
<evidence type="ECO:0000256" key="1">
    <source>
        <dbReference type="SAM" id="Phobius"/>
    </source>
</evidence>
<dbReference type="InterPro" id="IPR013230">
    <property type="entry name" value="Peptidase_M15A_C"/>
</dbReference>
<dbReference type="EMBL" id="SRSO01000006">
    <property type="protein sequence ID" value="TGV03646.1"/>
    <property type="molecule type" value="Genomic_DNA"/>
</dbReference>
<name>A0A4S1DZF8_9FLAO</name>
<dbReference type="SUPFAM" id="SSF55166">
    <property type="entry name" value="Hedgehog/DD-peptidase"/>
    <property type="match status" value="1"/>
</dbReference>
<keyword evidence="1" id="KW-0812">Transmembrane</keyword>
<accession>A0A4S1DZF8</accession>
<keyword evidence="1" id="KW-0472">Membrane</keyword>
<reference evidence="3 4" key="1">
    <citation type="submission" date="2019-04" db="EMBL/GenBank/DDBJ databases">
        <authorList>
            <person name="Liu A."/>
        </authorList>
    </citation>
    <scope>NUCLEOTIDE SEQUENCE [LARGE SCALE GENOMIC DNA]</scope>
    <source>
        <strain evidence="3 4">RZ03</strain>
    </source>
</reference>
<comment type="caution">
    <text evidence="3">The sequence shown here is derived from an EMBL/GenBank/DDBJ whole genome shotgun (WGS) entry which is preliminary data.</text>
</comment>
<organism evidence="3 4">
    <name type="scientific">Flavivirga rizhaonensis</name>
    <dbReference type="NCBI Taxonomy" id="2559571"/>
    <lineage>
        <taxon>Bacteria</taxon>
        <taxon>Pseudomonadati</taxon>
        <taxon>Bacteroidota</taxon>
        <taxon>Flavobacteriia</taxon>
        <taxon>Flavobacteriales</taxon>
        <taxon>Flavobacteriaceae</taxon>
        <taxon>Flavivirga</taxon>
    </lineage>
</organism>